<protein>
    <submittedName>
        <fullName evidence="7">Diphosphoinositol polyphosphate phosphohydrolase aps1</fullName>
    </submittedName>
</protein>
<dbReference type="STRING" id="101091.A0A1C7MYK7"/>
<evidence type="ECO:0000256" key="5">
    <source>
        <dbReference type="SAM" id="MobiDB-lite"/>
    </source>
</evidence>
<evidence type="ECO:0000256" key="1">
    <source>
        <dbReference type="ARBA" id="ARBA00001946"/>
    </source>
</evidence>
<dbReference type="PANTHER" id="PTHR12629">
    <property type="entry name" value="DIPHOSPHOINOSITOL POLYPHOSPHATE PHOSPHOHYDROLASE"/>
    <property type="match status" value="1"/>
</dbReference>
<keyword evidence="2" id="KW-0479">Metal-binding</keyword>
<feature type="region of interest" description="Disordered" evidence="5">
    <location>
        <begin position="169"/>
        <end position="206"/>
    </location>
</feature>
<dbReference type="GO" id="GO:0016462">
    <property type="term" value="F:pyrophosphatase activity"/>
    <property type="evidence" value="ECO:0007669"/>
    <property type="project" value="InterPro"/>
</dbReference>
<dbReference type="PROSITE" id="PS00893">
    <property type="entry name" value="NUDIX_BOX"/>
    <property type="match status" value="1"/>
</dbReference>
<dbReference type="Gene3D" id="3.90.79.10">
    <property type="entry name" value="Nucleoside Triphosphate Pyrophosphohydrolase"/>
    <property type="match status" value="1"/>
</dbReference>
<dbReference type="Pfam" id="PF00293">
    <property type="entry name" value="NUDIX"/>
    <property type="match status" value="1"/>
</dbReference>
<feature type="compositionally biased region" description="Polar residues" evidence="5">
    <location>
        <begin position="169"/>
        <end position="180"/>
    </location>
</feature>
<dbReference type="InterPro" id="IPR015797">
    <property type="entry name" value="NUDIX_hydrolase-like_dom_sf"/>
</dbReference>
<dbReference type="EMBL" id="LUGH01001017">
    <property type="protein sequence ID" value="OBZ81893.1"/>
    <property type="molecule type" value="Genomic_DNA"/>
</dbReference>
<dbReference type="PANTHER" id="PTHR12629:SF0">
    <property type="entry name" value="DIPHOSPHOINOSITOL-POLYPHOSPHATE DIPHOSPHATASE"/>
    <property type="match status" value="1"/>
</dbReference>
<dbReference type="CDD" id="cd04666">
    <property type="entry name" value="NUDIX_DIPP2_like_Nudt4"/>
    <property type="match status" value="1"/>
</dbReference>
<keyword evidence="8" id="KW-1185">Reference proteome</keyword>
<dbReference type="PROSITE" id="PS51462">
    <property type="entry name" value="NUDIX"/>
    <property type="match status" value="1"/>
</dbReference>
<dbReference type="InterPro" id="IPR047198">
    <property type="entry name" value="DDP-like_NUDIX"/>
</dbReference>
<dbReference type="GO" id="GO:0005634">
    <property type="term" value="C:nucleus"/>
    <property type="evidence" value="ECO:0007669"/>
    <property type="project" value="TreeGrafter"/>
</dbReference>
<evidence type="ECO:0000259" key="6">
    <source>
        <dbReference type="PROSITE" id="PS51462"/>
    </source>
</evidence>
<proteinExistence type="predicted"/>
<accession>A0A1C7MYK7</accession>
<keyword evidence="3 7" id="KW-0378">Hydrolase</keyword>
<dbReference type="GO" id="GO:0005737">
    <property type="term" value="C:cytoplasm"/>
    <property type="evidence" value="ECO:0007669"/>
    <property type="project" value="TreeGrafter"/>
</dbReference>
<evidence type="ECO:0000313" key="8">
    <source>
        <dbReference type="Proteomes" id="UP000093000"/>
    </source>
</evidence>
<gene>
    <name evidence="7" type="primary">aps1_1</name>
    <name evidence="7" type="ORF">A0J61_10058</name>
</gene>
<dbReference type="GO" id="GO:0046872">
    <property type="term" value="F:metal ion binding"/>
    <property type="evidence" value="ECO:0007669"/>
    <property type="project" value="UniProtKB-KW"/>
</dbReference>
<feature type="domain" description="Nudix hydrolase" evidence="6">
    <location>
        <begin position="38"/>
        <end position="166"/>
    </location>
</feature>
<dbReference type="InterPro" id="IPR020084">
    <property type="entry name" value="NUDIX_hydrolase_CS"/>
</dbReference>
<dbReference type="AlphaFoldDB" id="A0A1C7MYK7"/>
<dbReference type="FunCoup" id="A0A1C7MYK7">
    <property type="interactions" value="269"/>
</dbReference>
<feature type="compositionally biased region" description="Basic and acidic residues" evidence="5">
    <location>
        <begin position="11"/>
        <end position="22"/>
    </location>
</feature>
<organism evidence="7 8">
    <name type="scientific">Choanephora cucurbitarum</name>
    <dbReference type="NCBI Taxonomy" id="101091"/>
    <lineage>
        <taxon>Eukaryota</taxon>
        <taxon>Fungi</taxon>
        <taxon>Fungi incertae sedis</taxon>
        <taxon>Mucoromycota</taxon>
        <taxon>Mucoromycotina</taxon>
        <taxon>Mucoromycetes</taxon>
        <taxon>Mucorales</taxon>
        <taxon>Mucorineae</taxon>
        <taxon>Choanephoraceae</taxon>
        <taxon>Choanephoroideae</taxon>
        <taxon>Choanephora</taxon>
    </lineage>
</organism>
<evidence type="ECO:0000313" key="7">
    <source>
        <dbReference type="EMBL" id="OBZ81893.1"/>
    </source>
</evidence>
<dbReference type="Proteomes" id="UP000093000">
    <property type="component" value="Unassembled WGS sequence"/>
</dbReference>
<comment type="cofactor">
    <cofactor evidence="1">
        <name>Mg(2+)</name>
        <dbReference type="ChEBI" id="CHEBI:18420"/>
    </cofactor>
</comment>
<dbReference type="SUPFAM" id="SSF55811">
    <property type="entry name" value="Nudix"/>
    <property type="match status" value="1"/>
</dbReference>
<name>A0A1C7MYK7_9FUNG</name>
<feature type="region of interest" description="Disordered" evidence="5">
    <location>
        <begin position="1"/>
        <end position="36"/>
    </location>
</feature>
<keyword evidence="4" id="KW-0460">Magnesium</keyword>
<evidence type="ECO:0000256" key="4">
    <source>
        <dbReference type="ARBA" id="ARBA00022842"/>
    </source>
</evidence>
<dbReference type="OrthoDB" id="2011998at2759"/>
<dbReference type="InterPro" id="IPR000086">
    <property type="entry name" value="NUDIX_hydrolase_dom"/>
</dbReference>
<evidence type="ECO:0000256" key="2">
    <source>
        <dbReference type="ARBA" id="ARBA00022723"/>
    </source>
</evidence>
<reference evidence="7 8" key="1">
    <citation type="submission" date="2016-03" db="EMBL/GenBank/DDBJ databases">
        <title>Choanephora cucurbitarum.</title>
        <authorList>
            <person name="Min B."/>
            <person name="Park H."/>
            <person name="Park J.-H."/>
            <person name="Shin H.-D."/>
            <person name="Choi I.-G."/>
        </authorList>
    </citation>
    <scope>NUCLEOTIDE SEQUENCE [LARGE SCALE GENOMIC DNA]</scope>
    <source>
        <strain evidence="7 8">KUS-F28377</strain>
    </source>
</reference>
<dbReference type="InParanoid" id="A0A1C7MYK7"/>
<evidence type="ECO:0000256" key="3">
    <source>
        <dbReference type="ARBA" id="ARBA00022801"/>
    </source>
</evidence>
<sequence length="206" mass="23868">MSRSYTPPLEETIKDEFTDYSKKSKRHGHGKDVVDPNNVRQVAGCLPIDSKNKRVLLISSRKIEGAWVLPKGGWEADETQKHAAQRETWEEAGVKGTIHRHLGVFEERTHKKKRLKAHHWIFEMEIEEIAKKFPEKKKRDRRWFTLEESLQVTKDHPYIQEALMKSSLNPIHSPVQNRPLSPQDPMDTISSDFQVKSTDKPSLLVA</sequence>
<comment type="caution">
    <text evidence="7">The sequence shown here is derived from an EMBL/GenBank/DDBJ whole genome shotgun (WGS) entry which is preliminary data.</text>
</comment>